<organism evidence="2 3">
    <name type="scientific">Penicillium camemberti (strain FM 013)</name>
    <dbReference type="NCBI Taxonomy" id="1429867"/>
    <lineage>
        <taxon>Eukaryota</taxon>
        <taxon>Fungi</taxon>
        <taxon>Dikarya</taxon>
        <taxon>Ascomycota</taxon>
        <taxon>Pezizomycotina</taxon>
        <taxon>Eurotiomycetes</taxon>
        <taxon>Eurotiomycetidae</taxon>
        <taxon>Eurotiales</taxon>
        <taxon>Aspergillaceae</taxon>
        <taxon>Penicillium</taxon>
    </lineage>
</organism>
<feature type="region of interest" description="Disordered" evidence="1">
    <location>
        <begin position="118"/>
        <end position="145"/>
    </location>
</feature>
<dbReference type="AlphaFoldDB" id="A0A0G4P4F8"/>
<keyword evidence="3" id="KW-1185">Reference proteome</keyword>
<reference evidence="2 3" key="1">
    <citation type="journal article" date="2014" name="Nat. Commun.">
        <title>Multiple recent horizontal transfers of a large genomic region in cheese making fungi.</title>
        <authorList>
            <person name="Cheeseman K."/>
            <person name="Ropars J."/>
            <person name="Renault P."/>
            <person name="Dupont J."/>
            <person name="Gouzy J."/>
            <person name="Branca A."/>
            <person name="Abraham A.L."/>
            <person name="Ceppi M."/>
            <person name="Conseiller E."/>
            <person name="Debuchy R."/>
            <person name="Malagnac F."/>
            <person name="Goarin A."/>
            <person name="Silar P."/>
            <person name="Lacoste S."/>
            <person name="Sallet E."/>
            <person name="Bensimon A."/>
            <person name="Giraud T."/>
            <person name="Brygoo Y."/>
        </authorList>
    </citation>
    <scope>NUCLEOTIDE SEQUENCE [LARGE SCALE GENOMIC DNA]</scope>
    <source>
        <strain evidence="3">FM 013</strain>
    </source>
</reference>
<proteinExistence type="predicted"/>
<protein>
    <submittedName>
        <fullName evidence="2">Str. FM013</fullName>
    </submittedName>
</protein>
<accession>A0A0G4P4F8</accession>
<evidence type="ECO:0000313" key="2">
    <source>
        <dbReference type="EMBL" id="CRL21205.1"/>
    </source>
</evidence>
<name>A0A0G4P4F8_PENC3</name>
<feature type="region of interest" description="Disordered" evidence="1">
    <location>
        <begin position="163"/>
        <end position="209"/>
    </location>
</feature>
<dbReference type="Proteomes" id="UP000053732">
    <property type="component" value="Unassembled WGS sequence"/>
</dbReference>
<sequence length="269" mass="28733">MVAQQDELQRGLRPTASCRATCSLYDGKLHCLAKVQGVLPPIGAGPGQHNRAPQKTVHIDAGRTLCNLFSRGDGLNCIGVGLQRVPTAETNMRVQKRRLVSNVLDTLVLAKYSLLNPPKSGKPGHACPPSATRLGSRASGKGARSHVSIGMLLPRIRGIWGVRGEGGNTVPSTTEQGKSSRERGSTIKRKTNPSQAGPNRDAANREPGRWTGMKLNGCLALLGDQGHLHGIVSNYPSGLDRGFLCIEMGVMTHGCGRMWTRSSFLVSSE</sequence>
<evidence type="ECO:0000256" key="1">
    <source>
        <dbReference type="SAM" id="MobiDB-lite"/>
    </source>
</evidence>
<dbReference type="EMBL" id="HG793138">
    <property type="protein sequence ID" value="CRL21205.1"/>
    <property type="molecule type" value="Genomic_DNA"/>
</dbReference>
<gene>
    <name evidence="2" type="ORF">PCAMFM013_S005g000369</name>
</gene>
<evidence type="ECO:0000313" key="3">
    <source>
        <dbReference type="Proteomes" id="UP000053732"/>
    </source>
</evidence>